<dbReference type="SUPFAM" id="SSF55729">
    <property type="entry name" value="Acyl-CoA N-acyltransferases (Nat)"/>
    <property type="match status" value="1"/>
</dbReference>
<keyword evidence="3" id="KW-1185">Reference proteome</keyword>
<evidence type="ECO:0000313" key="3">
    <source>
        <dbReference type="Proteomes" id="UP000286990"/>
    </source>
</evidence>
<sequence length="173" mass="20097">MKPFNLRPWRATDVDNLARFANNENIAKYLTDKFPFPYTKADAESFIASANRSQYDIIYAIEIQNTAVGSIGLHLQQDIYRKNAEIGYWLAEPFWGQGIITKVILEMLSIGFKRFDIERIFARPFEYNRASQKCLVKAGFTMEAKLPRTVYKNGEYLGELIYGIRREDFKGLM</sequence>
<dbReference type="RefSeq" id="WP_125223018.1">
    <property type="nucleotide sequence ID" value="NZ_QUSX01000002.1"/>
</dbReference>
<dbReference type="OrthoDB" id="9811523at2"/>
<reference evidence="3" key="2">
    <citation type="submission" date="2018-12" db="EMBL/GenBank/DDBJ databases">
        <title>Maribacter lutimaris sp. nov., isolated from marine sediment.</title>
        <authorList>
            <person name="Kim K.K."/>
        </authorList>
    </citation>
    <scope>NUCLEOTIDE SEQUENCE [LARGE SCALE GENOMIC DNA]</scope>
    <source>
        <strain evidence="3">PoM-212</strain>
    </source>
</reference>
<evidence type="ECO:0000313" key="2">
    <source>
        <dbReference type="EMBL" id="RRQ48297.1"/>
    </source>
</evidence>
<comment type="caution">
    <text evidence="2">The sequence shown here is derived from an EMBL/GenBank/DDBJ whole genome shotgun (WGS) entry which is preliminary data.</text>
</comment>
<dbReference type="GO" id="GO:0016747">
    <property type="term" value="F:acyltransferase activity, transferring groups other than amino-acyl groups"/>
    <property type="evidence" value="ECO:0007669"/>
    <property type="project" value="InterPro"/>
</dbReference>
<protein>
    <submittedName>
        <fullName evidence="2">N-acetyltransferase</fullName>
    </submittedName>
</protein>
<dbReference type="Pfam" id="PF13302">
    <property type="entry name" value="Acetyltransf_3"/>
    <property type="match status" value="1"/>
</dbReference>
<proteinExistence type="predicted"/>
<feature type="domain" description="N-acetyltransferase" evidence="1">
    <location>
        <begin position="4"/>
        <end position="167"/>
    </location>
</feature>
<evidence type="ECO:0000259" key="1">
    <source>
        <dbReference type="PROSITE" id="PS51186"/>
    </source>
</evidence>
<dbReference type="Proteomes" id="UP000286990">
    <property type="component" value="Unassembled WGS sequence"/>
</dbReference>
<dbReference type="Gene3D" id="3.40.630.30">
    <property type="match status" value="1"/>
</dbReference>
<accession>A0A3R8PXU9</accession>
<dbReference type="EMBL" id="QUSX01000002">
    <property type="protein sequence ID" value="RRQ48297.1"/>
    <property type="molecule type" value="Genomic_DNA"/>
</dbReference>
<name>A0A3R8PXU9_9FLAO</name>
<organism evidence="2 3">
    <name type="scientific">Maribacter algicola</name>
    <dbReference type="NCBI Taxonomy" id="2498892"/>
    <lineage>
        <taxon>Bacteria</taxon>
        <taxon>Pseudomonadati</taxon>
        <taxon>Bacteroidota</taxon>
        <taxon>Flavobacteriia</taxon>
        <taxon>Flavobacteriales</taxon>
        <taxon>Flavobacteriaceae</taxon>
        <taxon>Maribacter</taxon>
    </lineage>
</organism>
<dbReference type="InterPro" id="IPR016181">
    <property type="entry name" value="Acyl_CoA_acyltransferase"/>
</dbReference>
<dbReference type="PANTHER" id="PTHR43328:SF1">
    <property type="entry name" value="N-ACETYLTRANSFERASE DOMAIN-CONTAINING PROTEIN"/>
    <property type="match status" value="1"/>
</dbReference>
<dbReference type="PROSITE" id="PS51186">
    <property type="entry name" value="GNAT"/>
    <property type="match status" value="1"/>
</dbReference>
<dbReference type="InterPro" id="IPR000182">
    <property type="entry name" value="GNAT_dom"/>
</dbReference>
<reference evidence="3" key="1">
    <citation type="submission" date="2018-08" db="EMBL/GenBank/DDBJ databases">
        <authorList>
            <person name="Khan S.A."/>
            <person name="J S.E."/>
        </authorList>
    </citation>
    <scope>NUCLEOTIDE SEQUENCE [LARGE SCALE GENOMIC DNA]</scope>
    <source>
        <strain evidence="3">PoM-212</strain>
    </source>
</reference>
<gene>
    <name evidence="2" type="ORF">DZC72_11290</name>
</gene>
<dbReference type="AlphaFoldDB" id="A0A3R8PXU9"/>
<dbReference type="PANTHER" id="PTHR43328">
    <property type="entry name" value="ACETYLTRANSFERASE-RELATED"/>
    <property type="match status" value="1"/>
</dbReference>